<name>A0A7S0ZNP6_NOCSC</name>
<protein>
    <submittedName>
        <fullName evidence="2">Uncharacterized protein</fullName>
    </submittedName>
</protein>
<feature type="compositionally biased region" description="Low complexity" evidence="1">
    <location>
        <begin position="368"/>
        <end position="384"/>
    </location>
</feature>
<dbReference type="EMBL" id="HBFQ01002792">
    <property type="protein sequence ID" value="CAD8827567.1"/>
    <property type="molecule type" value="Transcribed_RNA"/>
</dbReference>
<feature type="region of interest" description="Disordered" evidence="1">
    <location>
        <begin position="286"/>
        <end position="347"/>
    </location>
</feature>
<sequence>MREKPIQYDGPRQADAHSLPVRNAALGVELETLRRQVAEEAAIDAEIERLRTDNLLLRQENERLTGELAQTASNRPEARLRAALTSRKTTTAELRSVIGAVEVLVDEAKRELSSSQLRDRRAAFERLYSAIAAGEEDELESALEQARAAHVESEDLDKGQTKLEELRALTPAERTAKAARQAQLKRKKDAFLYVKKDDVDTLRSLIESFEEGVRWQDWKDYAGRSLWRCAQDLHATNVEEYLNGLDGDKPKAYIESSRRLQRLPVQINGHERRSVYQEPQCTIVQQPSEVSQDSLPAKAGRKLSGLAEPQLHKRNDVDGSEALKEGHKEVTSCPATEAPPEPKIRQPAIVNLLQPEWIEVEESRKESTPSPAAGGSSPATQAPGTKAHQTTIVNLLDAGVEWREESESPKHPEKKPPPPKQLDDHPELRAKAFRAVVQDDCDALNEVLDAVDMSVWSAWQNKAGQDLLTLSEVRQSCYTYAVLAGALGILKEYRRVSFSDAETVWVFEHGEVMPRRATVMQDTNIESETVLVEFWDGDEPSQHVDRCMVQKMKD</sequence>
<accession>A0A7S0ZNP6</accession>
<evidence type="ECO:0000313" key="2">
    <source>
        <dbReference type="EMBL" id="CAD8827567.1"/>
    </source>
</evidence>
<feature type="region of interest" description="Disordered" evidence="1">
    <location>
        <begin position="361"/>
        <end position="388"/>
    </location>
</feature>
<feature type="compositionally biased region" description="Basic and acidic residues" evidence="1">
    <location>
        <begin position="310"/>
        <end position="330"/>
    </location>
</feature>
<dbReference type="AlphaFoldDB" id="A0A7S0ZNP6"/>
<reference evidence="2" key="1">
    <citation type="submission" date="2021-01" db="EMBL/GenBank/DDBJ databases">
        <authorList>
            <person name="Corre E."/>
            <person name="Pelletier E."/>
            <person name="Niang G."/>
            <person name="Scheremetjew M."/>
            <person name="Finn R."/>
            <person name="Kale V."/>
            <person name="Holt S."/>
            <person name="Cochrane G."/>
            <person name="Meng A."/>
            <person name="Brown T."/>
            <person name="Cohen L."/>
        </authorList>
    </citation>
    <scope>NUCLEOTIDE SEQUENCE</scope>
</reference>
<organism evidence="2">
    <name type="scientific">Noctiluca scintillans</name>
    <name type="common">Sea sparkle</name>
    <name type="synonym">Red tide dinoflagellate</name>
    <dbReference type="NCBI Taxonomy" id="2966"/>
    <lineage>
        <taxon>Eukaryota</taxon>
        <taxon>Sar</taxon>
        <taxon>Alveolata</taxon>
        <taxon>Dinophyceae</taxon>
        <taxon>Noctilucales</taxon>
        <taxon>Noctilucaceae</taxon>
        <taxon>Noctiluca</taxon>
    </lineage>
</organism>
<feature type="region of interest" description="Disordered" evidence="1">
    <location>
        <begin position="402"/>
        <end position="425"/>
    </location>
</feature>
<gene>
    <name evidence="2" type="ORF">NSCI0253_LOCUS1913</name>
</gene>
<proteinExistence type="predicted"/>
<evidence type="ECO:0000256" key="1">
    <source>
        <dbReference type="SAM" id="MobiDB-lite"/>
    </source>
</evidence>